<reference evidence="2" key="1">
    <citation type="submission" date="2022-11" db="UniProtKB">
        <authorList>
            <consortium name="WormBaseParasite"/>
        </authorList>
    </citation>
    <scope>IDENTIFICATION</scope>
</reference>
<protein>
    <submittedName>
        <fullName evidence="2">Uncharacterized protein</fullName>
    </submittedName>
</protein>
<accession>A0AC34GRL4</accession>
<evidence type="ECO:0000313" key="2">
    <source>
        <dbReference type="WBParaSite" id="ES5_v2.g7446.t1"/>
    </source>
</evidence>
<evidence type="ECO:0000313" key="1">
    <source>
        <dbReference type="Proteomes" id="UP000887579"/>
    </source>
</evidence>
<name>A0AC34GRL4_9BILA</name>
<proteinExistence type="predicted"/>
<dbReference type="WBParaSite" id="ES5_v2.g7446.t1">
    <property type="protein sequence ID" value="ES5_v2.g7446.t1"/>
    <property type="gene ID" value="ES5_v2.g7446"/>
</dbReference>
<sequence>MGLAYWATYPMAESCSIWSKKLTEMENKRKLERNKLMECDLEYLSAFFYYGTFTSLSAIGWFTRMTLDPIIDLV</sequence>
<dbReference type="Proteomes" id="UP000887579">
    <property type="component" value="Unplaced"/>
</dbReference>
<organism evidence="1 2">
    <name type="scientific">Panagrolaimus sp. ES5</name>
    <dbReference type="NCBI Taxonomy" id="591445"/>
    <lineage>
        <taxon>Eukaryota</taxon>
        <taxon>Metazoa</taxon>
        <taxon>Ecdysozoa</taxon>
        <taxon>Nematoda</taxon>
        <taxon>Chromadorea</taxon>
        <taxon>Rhabditida</taxon>
        <taxon>Tylenchina</taxon>
        <taxon>Panagrolaimomorpha</taxon>
        <taxon>Panagrolaimoidea</taxon>
        <taxon>Panagrolaimidae</taxon>
        <taxon>Panagrolaimus</taxon>
    </lineage>
</organism>